<dbReference type="PROSITE" id="PS50067">
    <property type="entry name" value="KINESIN_MOTOR_2"/>
    <property type="match status" value="1"/>
</dbReference>
<evidence type="ECO:0000259" key="6">
    <source>
        <dbReference type="PROSITE" id="PS50067"/>
    </source>
</evidence>
<keyword evidence="3" id="KW-0067">ATP-binding</keyword>
<feature type="region of interest" description="Disordered" evidence="5">
    <location>
        <begin position="655"/>
        <end position="701"/>
    </location>
</feature>
<keyword evidence="2 3" id="KW-0505">Motor protein</keyword>
<feature type="compositionally biased region" description="Low complexity" evidence="5">
    <location>
        <begin position="1852"/>
        <end position="1861"/>
    </location>
</feature>
<dbReference type="Gene3D" id="3.40.850.10">
    <property type="entry name" value="Kinesin motor domain"/>
    <property type="match status" value="1"/>
</dbReference>
<evidence type="ECO:0000256" key="1">
    <source>
        <dbReference type="ARBA" id="ARBA00023054"/>
    </source>
</evidence>
<dbReference type="FunFam" id="3.40.850.10:FF:000170">
    <property type="entry name" value="Kinesin-like protein"/>
    <property type="match status" value="1"/>
</dbReference>
<dbReference type="Pfam" id="PF00225">
    <property type="entry name" value="Kinesin"/>
    <property type="match status" value="1"/>
</dbReference>
<feature type="region of interest" description="Disordered" evidence="5">
    <location>
        <begin position="725"/>
        <end position="775"/>
    </location>
</feature>
<dbReference type="PANTHER" id="PTHR47968">
    <property type="entry name" value="CENTROMERE PROTEIN E"/>
    <property type="match status" value="1"/>
</dbReference>
<feature type="compositionally biased region" description="Low complexity" evidence="5">
    <location>
        <begin position="727"/>
        <end position="737"/>
    </location>
</feature>
<dbReference type="OrthoDB" id="193231at2759"/>
<feature type="coiled-coil region" evidence="4">
    <location>
        <begin position="1392"/>
        <end position="1489"/>
    </location>
</feature>
<protein>
    <recommendedName>
        <fullName evidence="6">Kinesin motor domain-containing protein</fullName>
    </recommendedName>
</protein>
<dbReference type="GO" id="GO:0008017">
    <property type="term" value="F:microtubule binding"/>
    <property type="evidence" value="ECO:0007669"/>
    <property type="project" value="InterPro"/>
</dbReference>
<feature type="region of interest" description="Disordered" evidence="5">
    <location>
        <begin position="803"/>
        <end position="824"/>
    </location>
</feature>
<dbReference type="GO" id="GO:0007018">
    <property type="term" value="P:microtubule-based movement"/>
    <property type="evidence" value="ECO:0007669"/>
    <property type="project" value="InterPro"/>
</dbReference>
<evidence type="ECO:0000256" key="2">
    <source>
        <dbReference type="ARBA" id="ARBA00023175"/>
    </source>
</evidence>
<feature type="region of interest" description="Disordered" evidence="5">
    <location>
        <begin position="924"/>
        <end position="955"/>
    </location>
</feature>
<name>A0A9W7DX94_9STRA</name>
<feature type="compositionally biased region" description="Acidic residues" evidence="5">
    <location>
        <begin position="1814"/>
        <end position="1823"/>
    </location>
</feature>
<feature type="region of interest" description="Disordered" evidence="5">
    <location>
        <begin position="1750"/>
        <end position="1861"/>
    </location>
</feature>
<dbReference type="PANTHER" id="PTHR47968:SF75">
    <property type="entry name" value="CENTROMERE-ASSOCIATED PROTEIN E"/>
    <property type="match status" value="1"/>
</dbReference>
<keyword evidence="1 4" id="KW-0175">Coiled coil</keyword>
<keyword evidence="3" id="KW-0547">Nucleotide-binding</keyword>
<feature type="coiled-coil region" evidence="4">
    <location>
        <begin position="1157"/>
        <end position="1289"/>
    </location>
</feature>
<accession>A0A9W7DX94</accession>
<evidence type="ECO:0000313" key="7">
    <source>
        <dbReference type="EMBL" id="GMH57515.1"/>
    </source>
</evidence>
<feature type="region of interest" description="Disordered" evidence="5">
    <location>
        <begin position="1710"/>
        <end position="1731"/>
    </location>
</feature>
<feature type="compositionally biased region" description="Basic and acidic residues" evidence="5">
    <location>
        <begin position="655"/>
        <end position="669"/>
    </location>
</feature>
<dbReference type="EMBL" id="BRXY01000047">
    <property type="protein sequence ID" value="GMH57515.1"/>
    <property type="molecule type" value="Genomic_DNA"/>
</dbReference>
<dbReference type="PRINTS" id="PR00380">
    <property type="entry name" value="KINESINHEAVY"/>
</dbReference>
<reference evidence="8" key="1">
    <citation type="journal article" date="2023" name="Commun. Biol.">
        <title>Genome analysis of Parmales, the sister group of diatoms, reveals the evolutionary specialization of diatoms from phago-mixotrophs to photoautotrophs.</title>
        <authorList>
            <person name="Ban H."/>
            <person name="Sato S."/>
            <person name="Yoshikawa S."/>
            <person name="Yamada K."/>
            <person name="Nakamura Y."/>
            <person name="Ichinomiya M."/>
            <person name="Sato N."/>
            <person name="Blanc-Mathieu R."/>
            <person name="Endo H."/>
            <person name="Kuwata A."/>
            <person name="Ogata H."/>
        </authorList>
    </citation>
    <scope>NUCLEOTIDE SEQUENCE [LARGE SCALE GENOMIC DNA]</scope>
    <source>
        <strain evidence="8">NIES 3701</strain>
    </source>
</reference>
<dbReference type="InterPro" id="IPR001752">
    <property type="entry name" value="Kinesin_motor_dom"/>
</dbReference>
<dbReference type="InterPro" id="IPR027640">
    <property type="entry name" value="Kinesin-like_fam"/>
</dbReference>
<feature type="compositionally biased region" description="Basic and acidic residues" evidence="5">
    <location>
        <begin position="738"/>
        <end position="752"/>
    </location>
</feature>
<feature type="compositionally biased region" description="Basic and acidic residues" evidence="5">
    <location>
        <begin position="925"/>
        <end position="936"/>
    </location>
</feature>
<feature type="coiled-coil region" evidence="4">
    <location>
        <begin position="387"/>
        <end position="421"/>
    </location>
</feature>
<feature type="domain" description="Kinesin motor" evidence="6">
    <location>
        <begin position="40"/>
        <end position="385"/>
    </location>
</feature>
<dbReference type="InterPro" id="IPR027417">
    <property type="entry name" value="P-loop_NTPase"/>
</dbReference>
<feature type="compositionally biased region" description="Basic and acidic residues" evidence="5">
    <location>
        <begin position="689"/>
        <end position="701"/>
    </location>
</feature>
<dbReference type="GO" id="GO:0003777">
    <property type="term" value="F:microtubule motor activity"/>
    <property type="evidence" value="ECO:0007669"/>
    <property type="project" value="InterPro"/>
</dbReference>
<feature type="region of interest" description="Disordered" evidence="5">
    <location>
        <begin position="1"/>
        <end position="23"/>
    </location>
</feature>
<dbReference type="InterPro" id="IPR036961">
    <property type="entry name" value="Kinesin_motor_dom_sf"/>
</dbReference>
<feature type="region of interest" description="Disordered" evidence="5">
    <location>
        <begin position="1004"/>
        <end position="1028"/>
    </location>
</feature>
<feature type="compositionally biased region" description="Acidic residues" evidence="5">
    <location>
        <begin position="1758"/>
        <end position="1782"/>
    </location>
</feature>
<evidence type="ECO:0000313" key="8">
    <source>
        <dbReference type="Proteomes" id="UP001165085"/>
    </source>
</evidence>
<dbReference type="Proteomes" id="UP001165085">
    <property type="component" value="Unassembled WGS sequence"/>
</dbReference>
<comment type="caution">
    <text evidence="7">The sequence shown here is derived from an EMBL/GenBank/DDBJ whole genome shotgun (WGS) entry which is preliminary data.</text>
</comment>
<organism evidence="7 8">
    <name type="scientific">Triparma strigata</name>
    <dbReference type="NCBI Taxonomy" id="1606541"/>
    <lineage>
        <taxon>Eukaryota</taxon>
        <taxon>Sar</taxon>
        <taxon>Stramenopiles</taxon>
        <taxon>Ochrophyta</taxon>
        <taxon>Bolidophyceae</taxon>
        <taxon>Parmales</taxon>
        <taxon>Triparmaceae</taxon>
        <taxon>Triparma</taxon>
    </lineage>
</organism>
<dbReference type="GO" id="GO:0005524">
    <property type="term" value="F:ATP binding"/>
    <property type="evidence" value="ECO:0007669"/>
    <property type="project" value="UniProtKB-UniRule"/>
</dbReference>
<feature type="binding site" evidence="3">
    <location>
        <begin position="127"/>
        <end position="134"/>
    </location>
    <ligand>
        <name>ATP</name>
        <dbReference type="ChEBI" id="CHEBI:30616"/>
    </ligand>
</feature>
<sequence length="1861" mass="209705">MDRIVSMARAKNAGTDGSPKSRWGKLKAHRQAAVAADSDNVIVAVRIRPFNSIELAESDTDPAFKKVGKQMIREVHHQELAGIQGKEYVYDHVFGPKNGTSTVYERVAKPIIEKAMEGFNGTIFAYGQTSSGKTHTLMGNAEDPGITLQTISEVFALIAVEKNTEFLVRISYIEIYNEEIKDLLDTTKTKTNLRIKDDKKKGPIVEGLTEAIVRTPEESERLIKRGEGNRSYGSTAMNATSSRSHVLFKMVVESRAVSGGGSTQAEPMFATEWSKDRPPVREAAINLVDLAGSERRGKTGATGQRAKEGNAINSSLLTLGTVISKLAEGGRGSHIPYRDSKLTRLLQTSLGGNAKTAMIAAISPAERNRDETTSTLRYASRAKQIVNHASKNIIEDEESMLAQAQNEITRLNEELEKAKGTTVVDEKTALEAKENKERLDFLNKAVMIGTQMASSNRHIGNKQKAKEIEEDLRAVAAGKRRAQSIYNKQLQQVSMMPINEQKKVFKLDRDGVGKYVPDLKNMPLEELAEDDEDEDFDILEMKKQIQEKEDKLIDLESEVTESKMTINEMEMTQSELRHDFQMEQNTSARLKNEASSVEAELNLVKKALDDAETKIKEKTNLAKEVEERAYSAESEIASQRQRVSLLENELKEKEKWVKKKDEQHEEKVHSMMQEAEEALKSHHSTVENLRADVEKEVTDRRNVERKLAESKLEMDHLSQELNSVKYELSTEQSSLSQLHEELKDERTLREKTSSSLRENLNAAEKKSGELSNELSNTKLSLKDVKQNFDQVKLDHAKASADLKTTREELRGVKEESEKASREAHRTIENNKRELSELTHNIDRITKSKTSELENLNKQITRLNSLLEEEKANSEKMKKEKNDIVIQKEEDDTQFNIKLDKALSELATEVQAREQADQALAALKVSNDRESSRHSAEIESLNEDLEEEKRRVSTANNEKARVHAEVDSLKRRVEKYASDIEAVNSNLNVKSEEYDEMARELRSTRRKLEVANESASEEKKRADMSEEKVHQLDHVKEGVTKELQDALKLHSDLLKDVVALKKDLQHAKDDLAESNITGATLKEKLELSEDVTQETSRIVSEKEAEINKLNGEISRIKEYEDSNIFMASKLRKFEGEIQRMLEDVGSSRKAQLEAESALTEHQLKAQRFEDQVISLQSDLEAVSKETRILRETLDTVRATSTAKDEAAEAAQRRSEVANAGKKAIEEELEDLRERFAELGRGKRAMESESMAAKRECDAMAIDLEETKNKLRRLENDYAEALQNVAVGEEVAVLRNQLTSLRGQLLNGGEEFDPTEEVYDENGNLMITPNSPRKLKLSEKAALEHKREKEGYEMVISKLRAELMDEANTRKKLIGDLHAAKRDATVGASIHGDLEASRVNVRRLEEKISSLEVELAKSRRNEVKAIATGGEAERNLDRASDDQSLLRGELKDAKEQIMRERARADRYAHDLAEAERKAAELEAMKSRAEAIVETSNHESDVKTRALNALKIGEEETLGKLSELQKDYSLLKEQHGYLDEKSKQNDLDLAALQNEVERWKEVASLAEKELKKEDFEVSNMGATIKRLVDDLKSANEYKEQQAKMIVDLQDEITKVRKGMREGGGERMTDEITKLSRDLAVTMNDWGEAERRRADREDRLVELKAGLLAEKEKNDLLVTQQCLLEDQLSLAREELAVFRQIDVYENSVKREWGRNALSSSTSSSRKRFGGMTTPVGKGRVEQVAVSSPMSLIDDIVGGGLEGSDEEEDIVVENDEEEEEEEGDEEFYGGGRRGGRGAREEAWAIRRGGGKGRNGRSSDEDEDNEDVEPFSRNQLAQAKQMLLERQKRGGRGKSRGVSRGLSSARR</sequence>
<proteinExistence type="inferred from homology"/>
<dbReference type="SMART" id="SM00129">
    <property type="entry name" value="KISc"/>
    <property type="match status" value="1"/>
</dbReference>
<evidence type="ECO:0000256" key="3">
    <source>
        <dbReference type="PROSITE-ProRule" id="PRU00283"/>
    </source>
</evidence>
<evidence type="ECO:0000256" key="4">
    <source>
        <dbReference type="SAM" id="Coils"/>
    </source>
</evidence>
<dbReference type="SUPFAM" id="SSF52540">
    <property type="entry name" value="P-loop containing nucleoside triphosphate hydrolases"/>
    <property type="match status" value="1"/>
</dbReference>
<comment type="similarity">
    <text evidence="3">Belongs to the TRAFAC class myosin-kinesin ATPase superfamily. Kinesin family.</text>
</comment>
<keyword evidence="8" id="KW-1185">Reference proteome</keyword>
<gene>
    <name evidence="7" type="ORF">TrST_g3959</name>
</gene>
<evidence type="ECO:0000256" key="5">
    <source>
        <dbReference type="SAM" id="MobiDB-lite"/>
    </source>
</evidence>